<name>A0ABN7VZ65_GIGMA</name>
<gene>
    <name evidence="2" type="ORF">GMARGA_LOCUS24653</name>
</gene>
<feature type="region of interest" description="Disordered" evidence="1">
    <location>
        <begin position="202"/>
        <end position="260"/>
    </location>
</feature>
<comment type="caution">
    <text evidence="2">The sequence shown here is derived from an EMBL/GenBank/DDBJ whole genome shotgun (WGS) entry which is preliminary data.</text>
</comment>
<dbReference type="EMBL" id="CAJVQB010026260">
    <property type="protein sequence ID" value="CAG8808148.1"/>
    <property type="molecule type" value="Genomic_DNA"/>
</dbReference>
<dbReference type="Proteomes" id="UP000789901">
    <property type="component" value="Unassembled WGS sequence"/>
</dbReference>
<organism evidence="2 3">
    <name type="scientific">Gigaspora margarita</name>
    <dbReference type="NCBI Taxonomy" id="4874"/>
    <lineage>
        <taxon>Eukaryota</taxon>
        <taxon>Fungi</taxon>
        <taxon>Fungi incertae sedis</taxon>
        <taxon>Mucoromycota</taxon>
        <taxon>Glomeromycotina</taxon>
        <taxon>Glomeromycetes</taxon>
        <taxon>Diversisporales</taxon>
        <taxon>Gigasporaceae</taxon>
        <taxon>Gigaspora</taxon>
    </lineage>
</organism>
<keyword evidence="3" id="KW-1185">Reference proteome</keyword>
<evidence type="ECO:0000313" key="3">
    <source>
        <dbReference type="Proteomes" id="UP000789901"/>
    </source>
</evidence>
<sequence>MVNTKDTPKEFVTTKAINTKDTPKEVVTIHFVWHGSKSNTWCYRLFDPEFHEFKTIQGNTSSLYYAHLKLGHLARNCSAQKFWVGLVDKYIEIPEVNDVRFMKFVDIKDEGKYAKINRKCNDDFRREKVKVRKIVNISMSGQSNPNIKEKTNLSILTKELWKMVNAIKIRETKIRERCNRNGIRNEMDFGDNIRMMCVERIDEGGMNNNPHGPVTKPSPRHPESDKESPRNQSYEVKEKGVINGERENEKIDDLPNAIEHNQVEFEPGNDRNDECEGCNSVADFGQNACE</sequence>
<proteinExistence type="predicted"/>
<protein>
    <submittedName>
        <fullName evidence="2">12988_t:CDS:1</fullName>
    </submittedName>
</protein>
<feature type="non-terminal residue" evidence="2">
    <location>
        <position position="290"/>
    </location>
</feature>
<evidence type="ECO:0000313" key="2">
    <source>
        <dbReference type="EMBL" id="CAG8808148.1"/>
    </source>
</evidence>
<feature type="compositionally biased region" description="Basic and acidic residues" evidence="1">
    <location>
        <begin position="220"/>
        <end position="253"/>
    </location>
</feature>
<reference evidence="2 3" key="1">
    <citation type="submission" date="2021-06" db="EMBL/GenBank/DDBJ databases">
        <authorList>
            <person name="Kallberg Y."/>
            <person name="Tangrot J."/>
            <person name="Rosling A."/>
        </authorList>
    </citation>
    <scope>NUCLEOTIDE SEQUENCE [LARGE SCALE GENOMIC DNA]</scope>
    <source>
        <strain evidence="2 3">120-4 pot B 10/14</strain>
    </source>
</reference>
<evidence type="ECO:0000256" key="1">
    <source>
        <dbReference type="SAM" id="MobiDB-lite"/>
    </source>
</evidence>
<accession>A0ABN7VZ65</accession>